<evidence type="ECO:0000313" key="1">
    <source>
        <dbReference type="EMBL" id="KAH7515894.1"/>
    </source>
</evidence>
<dbReference type="Proteomes" id="UP000813462">
    <property type="component" value="Unassembled WGS sequence"/>
</dbReference>
<accession>A0A978UM42</accession>
<comment type="caution">
    <text evidence="1">The sequence shown here is derived from an EMBL/GenBank/DDBJ whole genome shotgun (WGS) entry which is preliminary data.</text>
</comment>
<reference evidence="1" key="1">
    <citation type="journal article" date="2021" name="Front. Plant Sci.">
        <title>Chromosome-Scale Genome Assembly for Chinese Sour Jujube and Insights Into Its Genome Evolution and Domestication Signature.</title>
        <authorList>
            <person name="Shen L.-Y."/>
            <person name="Luo H."/>
            <person name="Wang X.-L."/>
            <person name="Wang X.-M."/>
            <person name="Qiu X.-J."/>
            <person name="Liu H."/>
            <person name="Zhou S.-S."/>
            <person name="Jia K.-H."/>
            <person name="Nie S."/>
            <person name="Bao Y.-T."/>
            <person name="Zhang R.-G."/>
            <person name="Yun Q.-Z."/>
            <person name="Chai Y.-H."/>
            <person name="Lu J.-Y."/>
            <person name="Li Y."/>
            <person name="Zhao S.-W."/>
            <person name="Mao J.-F."/>
            <person name="Jia S.-G."/>
            <person name="Mao Y.-M."/>
        </authorList>
    </citation>
    <scope>NUCLEOTIDE SEQUENCE</scope>
    <source>
        <strain evidence="1">AT0</strain>
        <tissue evidence="1">Leaf</tissue>
    </source>
</reference>
<organism evidence="1 2">
    <name type="scientific">Ziziphus jujuba var. spinosa</name>
    <dbReference type="NCBI Taxonomy" id="714518"/>
    <lineage>
        <taxon>Eukaryota</taxon>
        <taxon>Viridiplantae</taxon>
        <taxon>Streptophyta</taxon>
        <taxon>Embryophyta</taxon>
        <taxon>Tracheophyta</taxon>
        <taxon>Spermatophyta</taxon>
        <taxon>Magnoliopsida</taxon>
        <taxon>eudicotyledons</taxon>
        <taxon>Gunneridae</taxon>
        <taxon>Pentapetalae</taxon>
        <taxon>rosids</taxon>
        <taxon>fabids</taxon>
        <taxon>Rosales</taxon>
        <taxon>Rhamnaceae</taxon>
        <taxon>Paliureae</taxon>
        <taxon>Ziziphus</taxon>
    </lineage>
</organism>
<dbReference type="AlphaFoldDB" id="A0A978UM42"/>
<dbReference type="EMBL" id="JAEACU010000010">
    <property type="protein sequence ID" value="KAH7515894.1"/>
    <property type="molecule type" value="Genomic_DNA"/>
</dbReference>
<dbReference type="Gene3D" id="3.10.110.10">
    <property type="entry name" value="Ubiquitin Conjugating Enzyme"/>
    <property type="match status" value="1"/>
</dbReference>
<protein>
    <submittedName>
        <fullName evidence="1">Uncharacterized protein</fullName>
    </submittedName>
</protein>
<gene>
    <name evidence="1" type="ORF">FEM48_Zijuj10G0074900</name>
</gene>
<dbReference type="InterPro" id="IPR016135">
    <property type="entry name" value="UBQ-conjugating_enzyme/RWD"/>
</dbReference>
<evidence type="ECO:0000313" key="2">
    <source>
        <dbReference type="Proteomes" id="UP000813462"/>
    </source>
</evidence>
<name>A0A978UM42_ZIZJJ</name>
<dbReference type="SUPFAM" id="SSF54495">
    <property type="entry name" value="UBC-like"/>
    <property type="match status" value="1"/>
</dbReference>
<proteinExistence type="predicted"/>
<sequence length="96" mass="10819">MKLAVRQFYSVDDSGKLSLGGLRKECPNAECSFILEYMLASAMVCRGFFEVVTESLLCDPNPNSPENAEAAWMFSENKHEYNSKVRETVEQSWAAD</sequence>